<dbReference type="InterPro" id="IPR008271">
    <property type="entry name" value="Ser/Thr_kinase_AS"/>
</dbReference>
<evidence type="ECO:0000256" key="5">
    <source>
        <dbReference type="ARBA" id="ARBA00022777"/>
    </source>
</evidence>
<evidence type="ECO:0000256" key="8">
    <source>
        <dbReference type="RuleBase" id="RU000304"/>
    </source>
</evidence>
<keyword evidence="10" id="KW-1185">Reference proteome</keyword>
<dbReference type="InterPro" id="IPR000719">
    <property type="entry name" value="Prot_kinase_dom"/>
</dbReference>
<dbReference type="PANTHER" id="PTHR46716:SF1">
    <property type="entry name" value="MITOGEN-ACTIVATED PROTEIN KINASE KINASE KINASE 7"/>
    <property type="match status" value="1"/>
</dbReference>
<keyword evidence="4 7" id="KW-0547">Nucleotide-binding</keyword>
<dbReference type="GeneID" id="127565209"/>
<sequence>MIHKIDWNDLNFENEILGWGSYGDVYEAIWKSKDGPQKIVIKKFRPFIEDSAIEKEFGLLSLTNHDNIVKLLGIAKDGDSRTVMVMEYAECGSLHKVLYQYEVCYMRRIRWMLQCAKGIEYLHEFSPQILHRDLKPQNLLIFNDYSTLKICDFGSAKELDTKMSNGVGTARYMAPEVSIQNSYTEKCDVYSFGITFWEVMSKKKPFYHLRNTVDFHIQKKAIEGDRPLISDIQNIQSDQIIKLIEQCWNGDSKLRPAMQEVIRDIQFCYSKDEDKHFNDSRSLLEKYEQEYYICSIEPASDSIFPEIRLPHEIQFLRKPQATVKVKWVDISINEVIIH</sequence>
<dbReference type="GO" id="GO:0007254">
    <property type="term" value="P:JNK cascade"/>
    <property type="evidence" value="ECO:0007669"/>
    <property type="project" value="TreeGrafter"/>
</dbReference>
<dbReference type="GO" id="GO:0043123">
    <property type="term" value="P:positive regulation of canonical NF-kappaB signal transduction"/>
    <property type="evidence" value="ECO:0007669"/>
    <property type="project" value="TreeGrafter"/>
</dbReference>
<dbReference type="GO" id="GO:0006955">
    <property type="term" value="P:immune response"/>
    <property type="evidence" value="ECO:0007669"/>
    <property type="project" value="TreeGrafter"/>
</dbReference>
<keyword evidence="3" id="KW-0808">Transferase</keyword>
<evidence type="ECO:0000256" key="1">
    <source>
        <dbReference type="ARBA" id="ARBA00006529"/>
    </source>
</evidence>
<dbReference type="Proteomes" id="UP000515160">
    <property type="component" value="Chromosome 2L"/>
</dbReference>
<proteinExistence type="inferred from homology"/>
<dbReference type="PROSITE" id="PS00107">
    <property type="entry name" value="PROTEIN_KINASE_ATP"/>
    <property type="match status" value="1"/>
</dbReference>
<comment type="similarity">
    <text evidence="1">Belongs to the protein kinase superfamily. STE Ser/Thr protein kinase family. MAP kinase kinase kinase subfamily.</text>
</comment>
<dbReference type="PROSITE" id="PS00108">
    <property type="entry name" value="PROTEIN_KINASE_ST"/>
    <property type="match status" value="1"/>
</dbReference>
<evidence type="ECO:0000256" key="7">
    <source>
        <dbReference type="PROSITE-ProRule" id="PRU10141"/>
    </source>
</evidence>
<evidence type="ECO:0000256" key="6">
    <source>
        <dbReference type="ARBA" id="ARBA00022840"/>
    </source>
</evidence>
<dbReference type="RefSeq" id="XP_051858692.1">
    <property type="nucleotide sequence ID" value="XM_052002732.1"/>
</dbReference>
<name>A0A9C6T205_DROAB</name>
<evidence type="ECO:0000259" key="9">
    <source>
        <dbReference type="PROSITE" id="PS50011"/>
    </source>
</evidence>
<dbReference type="Gene3D" id="1.10.510.10">
    <property type="entry name" value="Transferase(Phosphotransferase) domain 1"/>
    <property type="match status" value="1"/>
</dbReference>
<dbReference type="AlphaFoldDB" id="A0A9C6T205"/>
<accession>A0A9C6T205</accession>
<dbReference type="OrthoDB" id="10261027at2759"/>
<evidence type="ECO:0000256" key="2">
    <source>
        <dbReference type="ARBA" id="ARBA00022527"/>
    </source>
</evidence>
<evidence type="ECO:0000256" key="3">
    <source>
        <dbReference type="ARBA" id="ARBA00022679"/>
    </source>
</evidence>
<organism evidence="10 11">
    <name type="scientific">Drosophila albomicans</name>
    <name type="common">Fruit fly</name>
    <dbReference type="NCBI Taxonomy" id="7291"/>
    <lineage>
        <taxon>Eukaryota</taxon>
        <taxon>Metazoa</taxon>
        <taxon>Ecdysozoa</taxon>
        <taxon>Arthropoda</taxon>
        <taxon>Hexapoda</taxon>
        <taxon>Insecta</taxon>
        <taxon>Pterygota</taxon>
        <taxon>Neoptera</taxon>
        <taxon>Endopterygota</taxon>
        <taxon>Diptera</taxon>
        <taxon>Brachycera</taxon>
        <taxon>Muscomorpha</taxon>
        <taxon>Ephydroidea</taxon>
        <taxon>Drosophilidae</taxon>
        <taxon>Drosophila</taxon>
    </lineage>
</organism>
<keyword evidence="2 8" id="KW-0723">Serine/threonine-protein kinase</keyword>
<dbReference type="SUPFAM" id="SSF56112">
    <property type="entry name" value="Protein kinase-like (PK-like)"/>
    <property type="match status" value="1"/>
</dbReference>
<dbReference type="Gene3D" id="3.30.200.20">
    <property type="entry name" value="Phosphorylase Kinase, domain 1"/>
    <property type="match status" value="1"/>
</dbReference>
<dbReference type="InterPro" id="IPR011009">
    <property type="entry name" value="Kinase-like_dom_sf"/>
</dbReference>
<dbReference type="GO" id="GO:0004709">
    <property type="term" value="F:MAP kinase kinase kinase activity"/>
    <property type="evidence" value="ECO:0007669"/>
    <property type="project" value="TreeGrafter"/>
</dbReference>
<keyword evidence="6 7" id="KW-0067">ATP-binding</keyword>
<evidence type="ECO:0000313" key="10">
    <source>
        <dbReference type="Proteomes" id="UP000515160"/>
    </source>
</evidence>
<evidence type="ECO:0000313" key="11">
    <source>
        <dbReference type="RefSeq" id="XP_051858692.1"/>
    </source>
</evidence>
<reference evidence="11" key="1">
    <citation type="submission" date="2025-08" db="UniProtKB">
        <authorList>
            <consortium name="RefSeq"/>
        </authorList>
    </citation>
    <scope>IDENTIFICATION</scope>
    <source>
        <strain evidence="11">15112-1751.03</strain>
        <tissue evidence="11">Whole Adult</tissue>
    </source>
</reference>
<dbReference type="PANTHER" id="PTHR46716">
    <property type="entry name" value="MITOGEN-ACTIVATED PROTEIN KINASE KINASE KINASE 7"/>
    <property type="match status" value="1"/>
</dbReference>
<keyword evidence="5" id="KW-0418">Kinase</keyword>
<feature type="binding site" evidence="7">
    <location>
        <position position="43"/>
    </location>
    <ligand>
        <name>ATP</name>
        <dbReference type="ChEBI" id="CHEBI:30616"/>
    </ligand>
</feature>
<dbReference type="SMART" id="SM00220">
    <property type="entry name" value="S_TKc"/>
    <property type="match status" value="1"/>
</dbReference>
<dbReference type="GO" id="GO:0019899">
    <property type="term" value="F:enzyme binding"/>
    <property type="evidence" value="ECO:0007669"/>
    <property type="project" value="UniProtKB-ARBA"/>
</dbReference>
<feature type="domain" description="Protein kinase" evidence="9">
    <location>
        <begin position="11"/>
        <end position="267"/>
    </location>
</feature>
<dbReference type="InterPro" id="IPR017441">
    <property type="entry name" value="Protein_kinase_ATP_BS"/>
</dbReference>
<gene>
    <name evidence="11" type="primary">LOC127565209</name>
</gene>
<dbReference type="PROSITE" id="PS50011">
    <property type="entry name" value="PROTEIN_KINASE_DOM"/>
    <property type="match status" value="1"/>
</dbReference>
<protein>
    <submittedName>
        <fullName evidence="11">Mitogen-activated protein kinase kinase kinase 7-like</fullName>
    </submittedName>
</protein>
<evidence type="ECO:0000256" key="4">
    <source>
        <dbReference type="ARBA" id="ARBA00022741"/>
    </source>
</evidence>
<dbReference type="GO" id="GO:0005524">
    <property type="term" value="F:ATP binding"/>
    <property type="evidence" value="ECO:0007669"/>
    <property type="project" value="UniProtKB-UniRule"/>
</dbReference>
<dbReference type="Pfam" id="PF00069">
    <property type="entry name" value="Pkinase"/>
    <property type="match status" value="1"/>
</dbReference>